<reference evidence="1 2" key="1">
    <citation type="submission" date="2022-12" db="EMBL/GenBank/DDBJ databases">
        <title>Polyphasic characterization of Geotalea uranireducens NIT-SL11 newly isolated from a complex of sewage sludge and microbially reduced graphene oxide.</title>
        <authorList>
            <person name="Xie L."/>
            <person name="Yoshida N."/>
            <person name="Meng L."/>
        </authorList>
    </citation>
    <scope>NUCLEOTIDE SEQUENCE [LARGE SCALE GENOMIC DNA]</scope>
    <source>
        <strain evidence="1 2">NIT-SL11</strain>
    </source>
</reference>
<keyword evidence="2" id="KW-1185">Reference proteome</keyword>
<gene>
    <name evidence="1" type="ORF">GURASL_13560</name>
</gene>
<evidence type="ECO:0000313" key="1">
    <source>
        <dbReference type="EMBL" id="BDV42433.1"/>
    </source>
</evidence>
<proteinExistence type="predicted"/>
<dbReference type="RefSeq" id="WP_282002879.1">
    <property type="nucleotide sequence ID" value="NZ_AP027151.1"/>
</dbReference>
<evidence type="ECO:0000313" key="2">
    <source>
        <dbReference type="Proteomes" id="UP001317705"/>
    </source>
</evidence>
<accession>A0ABM8EJ49</accession>
<name>A0ABM8EJ49_9BACT</name>
<organism evidence="1 2">
    <name type="scientific">Geotalea uraniireducens</name>
    <dbReference type="NCBI Taxonomy" id="351604"/>
    <lineage>
        <taxon>Bacteria</taxon>
        <taxon>Pseudomonadati</taxon>
        <taxon>Thermodesulfobacteriota</taxon>
        <taxon>Desulfuromonadia</taxon>
        <taxon>Geobacterales</taxon>
        <taxon>Geobacteraceae</taxon>
        <taxon>Geotalea</taxon>
    </lineage>
</organism>
<protein>
    <recommendedName>
        <fullName evidence="3">DUF2190 domain-containing protein</fullName>
    </recommendedName>
</protein>
<sequence>MNPGLIKSYLAEAAIADYTLTSWGAADRTVRTAVDGSAPLIGATTIVGADNAGDPVDVVRGGLPEVRYGAAVARGDRLTADARGRAVPVGVPGVGETIHYLGYAEVSGVDGDIAPIFIAPGAIKG</sequence>
<dbReference type="EMBL" id="AP027151">
    <property type="protein sequence ID" value="BDV42433.1"/>
    <property type="molecule type" value="Genomic_DNA"/>
</dbReference>
<dbReference type="Proteomes" id="UP001317705">
    <property type="component" value="Chromosome"/>
</dbReference>
<evidence type="ECO:0008006" key="3">
    <source>
        <dbReference type="Google" id="ProtNLM"/>
    </source>
</evidence>